<reference evidence="3" key="1">
    <citation type="submission" date="2020-05" db="EMBL/GenBank/DDBJ databases">
        <title>WGS assembly of Panicum virgatum.</title>
        <authorList>
            <person name="Lovell J.T."/>
            <person name="Jenkins J."/>
            <person name="Shu S."/>
            <person name="Juenger T.E."/>
            <person name="Schmutz J."/>
        </authorList>
    </citation>
    <scope>NUCLEOTIDE SEQUENCE</scope>
    <source>
        <strain evidence="3">AP13</strain>
    </source>
</reference>
<name>A0A8T0X154_PANVG</name>
<dbReference type="Pfam" id="PF04578">
    <property type="entry name" value="DUF594"/>
    <property type="match status" value="1"/>
</dbReference>
<dbReference type="PANTHER" id="PTHR31325">
    <property type="entry name" value="OS01G0798800 PROTEIN-RELATED"/>
    <property type="match status" value="1"/>
</dbReference>
<keyword evidence="1" id="KW-0472">Membrane</keyword>
<evidence type="ECO:0000313" key="4">
    <source>
        <dbReference type="Proteomes" id="UP000823388"/>
    </source>
</evidence>
<keyword evidence="4" id="KW-1185">Reference proteome</keyword>
<feature type="transmembrane region" description="Helical" evidence="1">
    <location>
        <begin position="149"/>
        <end position="165"/>
    </location>
</feature>
<keyword evidence="1" id="KW-1133">Transmembrane helix</keyword>
<dbReference type="InterPro" id="IPR025315">
    <property type="entry name" value="DUF4220"/>
</dbReference>
<feature type="transmembrane region" description="Helical" evidence="1">
    <location>
        <begin position="16"/>
        <end position="36"/>
    </location>
</feature>
<organism evidence="3 4">
    <name type="scientific">Panicum virgatum</name>
    <name type="common">Blackwell switchgrass</name>
    <dbReference type="NCBI Taxonomy" id="38727"/>
    <lineage>
        <taxon>Eukaryota</taxon>
        <taxon>Viridiplantae</taxon>
        <taxon>Streptophyta</taxon>
        <taxon>Embryophyta</taxon>
        <taxon>Tracheophyta</taxon>
        <taxon>Spermatophyta</taxon>
        <taxon>Magnoliopsida</taxon>
        <taxon>Liliopsida</taxon>
        <taxon>Poales</taxon>
        <taxon>Poaceae</taxon>
        <taxon>PACMAD clade</taxon>
        <taxon>Panicoideae</taxon>
        <taxon>Panicodae</taxon>
        <taxon>Paniceae</taxon>
        <taxon>Panicinae</taxon>
        <taxon>Panicum</taxon>
        <taxon>Panicum sect. Hiantes</taxon>
    </lineage>
</organism>
<protein>
    <recommendedName>
        <fullName evidence="2">DUF4220 domain-containing protein</fullName>
    </recommendedName>
</protein>
<dbReference type="OrthoDB" id="664790at2759"/>
<keyword evidence="1" id="KW-0812">Transmembrane</keyword>
<feature type="transmembrane region" description="Helical" evidence="1">
    <location>
        <begin position="118"/>
        <end position="137"/>
    </location>
</feature>
<dbReference type="AlphaFoldDB" id="A0A8T0X154"/>
<dbReference type="EMBL" id="CM029038">
    <property type="protein sequence ID" value="KAG2649239.1"/>
    <property type="molecule type" value="Genomic_DNA"/>
</dbReference>
<proteinExistence type="predicted"/>
<gene>
    <name evidence="3" type="ORF">PVAP13_1NG097344</name>
</gene>
<feature type="domain" description="DUF4220" evidence="2">
    <location>
        <begin position="51"/>
        <end position="362"/>
    </location>
</feature>
<feature type="transmembrane region" description="Helical" evidence="1">
    <location>
        <begin position="92"/>
        <end position="111"/>
    </location>
</feature>
<dbReference type="Proteomes" id="UP000823388">
    <property type="component" value="Chromosome 1N"/>
</dbReference>
<sequence length="743" mass="84194">MMNISSVVDWWEEWQLRILVLGSLAIQLYLAVVAPFRKLTGLNYLNRLLIWVSYLGGDALAIYALATLFNRQKRLQHNAPSSVTNGSHDLEVLWAPILLMHLGGRLTISAYNMEDNELWLRHVGVAISQVTVTVYVFWTTWSPLADKRLLAAAIVLFILGIVRCFEKPLALKRASFNNLVTYFVAAKMTEITANREVELEKYIQDVKFCYRQSNNIQQQDPAPTLKRAEKQAHMEIISAPNKLFVDYAYAYNVRLEKLKSLRALDAESAFEALREGLSKTFDLVYTKIWRQGNDENWAKPPSTFVDYLSVILMGISMTFPVASIILFHISHKKAYRGSDIKVTYILLYITYFSELISVPARLNISSFSFQWWKVSAVWRLMGIPPFPFIKVEQHSLIGILDAKEKKNWLLASIAGGGPECCSCQDLLQQRWFGRNKLFRRGKDISSLVIAHAEDAWMNSIEDVESYWKLSDSRGHWTLERNGCQEMAILWDSLEKPFDQSVILWHMATDLCFHCKGASADPKLANLCRVISNYMLYLLCANTEMLLPGSRTSLFKDALRELDGIFQAQGEESEDDKHLTLTEKVISKAARSKKGFLRDAWVLAQGLMQLPGCGDGDGDGDGDSDDNGKKMWKVIKGVWVEMLCFSAGRCRGYMHAKNLAYGGEFLTYVALLMWNSGLETFADKQQRMQLRLCKEERLERAKRMVVVVIQEENPATTPSTTALASAQGECTTAPALEVVVVEAV</sequence>
<feature type="transmembrane region" description="Helical" evidence="1">
    <location>
        <begin position="48"/>
        <end position="69"/>
    </location>
</feature>
<evidence type="ECO:0000259" key="2">
    <source>
        <dbReference type="Pfam" id="PF13968"/>
    </source>
</evidence>
<feature type="transmembrane region" description="Helical" evidence="1">
    <location>
        <begin position="307"/>
        <end position="330"/>
    </location>
</feature>
<dbReference type="InterPro" id="IPR007658">
    <property type="entry name" value="DUF594"/>
</dbReference>
<dbReference type="Pfam" id="PF13968">
    <property type="entry name" value="DUF4220"/>
    <property type="match status" value="1"/>
</dbReference>
<evidence type="ECO:0000313" key="3">
    <source>
        <dbReference type="EMBL" id="KAG2649239.1"/>
    </source>
</evidence>
<evidence type="ECO:0000256" key="1">
    <source>
        <dbReference type="SAM" id="Phobius"/>
    </source>
</evidence>
<comment type="caution">
    <text evidence="3">The sequence shown here is derived from an EMBL/GenBank/DDBJ whole genome shotgun (WGS) entry which is preliminary data.</text>
</comment>
<accession>A0A8T0X154</accession>